<gene>
    <name evidence="2" type="ORF">VTK73DRAFT_6304</name>
</gene>
<keyword evidence="3" id="KW-1185">Reference proteome</keyword>
<comment type="caution">
    <text evidence="2">The sequence shown here is derived from an EMBL/GenBank/DDBJ whole genome shotgun (WGS) entry which is preliminary data.</text>
</comment>
<organism evidence="2 3">
    <name type="scientific">Phialemonium thermophilum</name>
    <dbReference type="NCBI Taxonomy" id="223376"/>
    <lineage>
        <taxon>Eukaryota</taxon>
        <taxon>Fungi</taxon>
        <taxon>Dikarya</taxon>
        <taxon>Ascomycota</taxon>
        <taxon>Pezizomycotina</taxon>
        <taxon>Sordariomycetes</taxon>
        <taxon>Sordariomycetidae</taxon>
        <taxon>Cephalothecales</taxon>
        <taxon>Cephalothecaceae</taxon>
        <taxon>Phialemonium</taxon>
    </lineage>
</organism>
<name>A0ABR3WKB6_9PEZI</name>
<evidence type="ECO:0000256" key="1">
    <source>
        <dbReference type="SAM" id="SignalP"/>
    </source>
</evidence>
<dbReference type="EMBL" id="JAZHXJ010000355">
    <property type="protein sequence ID" value="KAL1863947.1"/>
    <property type="molecule type" value="Genomic_DNA"/>
</dbReference>
<feature type="signal peptide" evidence="1">
    <location>
        <begin position="1"/>
        <end position="20"/>
    </location>
</feature>
<reference evidence="2 3" key="1">
    <citation type="journal article" date="2024" name="Commun. Biol.">
        <title>Comparative genomic analysis of thermophilic fungi reveals convergent evolutionary adaptations and gene losses.</title>
        <authorList>
            <person name="Steindorff A.S."/>
            <person name="Aguilar-Pontes M.V."/>
            <person name="Robinson A.J."/>
            <person name="Andreopoulos B."/>
            <person name="LaButti K."/>
            <person name="Kuo A."/>
            <person name="Mondo S."/>
            <person name="Riley R."/>
            <person name="Otillar R."/>
            <person name="Haridas S."/>
            <person name="Lipzen A."/>
            <person name="Grimwood J."/>
            <person name="Schmutz J."/>
            <person name="Clum A."/>
            <person name="Reid I.D."/>
            <person name="Moisan M.C."/>
            <person name="Butler G."/>
            <person name="Nguyen T.T.M."/>
            <person name="Dewar K."/>
            <person name="Conant G."/>
            <person name="Drula E."/>
            <person name="Henrissat B."/>
            <person name="Hansel C."/>
            <person name="Singer S."/>
            <person name="Hutchinson M.I."/>
            <person name="de Vries R.P."/>
            <person name="Natvig D.O."/>
            <person name="Powell A.J."/>
            <person name="Tsang A."/>
            <person name="Grigoriev I.V."/>
        </authorList>
    </citation>
    <scope>NUCLEOTIDE SEQUENCE [LARGE SCALE GENOMIC DNA]</scope>
    <source>
        <strain evidence="2 3">ATCC 24622</strain>
    </source>
</reference>
<accession>A0ABR3WKB6</accession>
<evidence type="ECO:0000313" key="2">
    <source>
        <dbReference type="EMBL" id="KAL1863947.1"/>
    </source>
</evidence>
<evidence type="ECO:0000313" key="3">
    <source>
        <dbReference type="Proteomes" id="UP001586593"/>
    </source>
</evidence>
<sequence length="200" mass="22007">MKSSVLYSAFIFLSASLGMCASIDKRYSKDTCPSSAKGLNNIYKFTGMNLNSNAINIGDCGPIADFLKRGDIKNKIATLPGWNTKDEPIDGIPTQASPVAWKQKNFNCQFWAVNTLGSPVTIKASTMGYYLEQLIGCLNNDHSNVIYSTQKEDNSYIYFMVSPADTHVDTGPMLAAYSGLFPDQYREEPQNKNGQNSPLS</sequence>
<dbReference type="Proteomes" id="UP001586593">
    <property type="component" value="Unassembled WGS sequence"/>
</dbReference>
<feature type="chain" id="PRO_5045949383" evidence="1">
    <location>
        <begin position="21"/>
        <end position="200"/>
    </location>
</feature>
<protein>
    <submittedName>
        <fullName evidence="2">Uncharacterized protein</fullName>
    </submittedName>
</protein>
<keyword evidence="1" id="KW-0732">Signal</keyword>
<proteinExistence type="predicted"/>